<dbReference type="InterPro" id="IPR039121">
    <property type="entry name" value="NUDT19"/>
</dbReference>
<dbReference type="PATRIC" id="fig|1210046.3.peg.2242"/>
<reference evidence="9" key="3">
    <citation type="submission" date="2017-11" db="EMBL/GenBank/DDBJ databases">
        <authorList>
            <person name="Seuylemezian A."/>
            <person name="Cooper K."/>
            <person name="Vaishampayan P."/>
        </authorList>
    </citation>
    <scope>NUCLEOTIDE SEQUENCE</scope>
    <source>
        <strain evidence="9">PVAS-1</strain>
    </source>
</reference>
<evidence type="ECO:0000313" key="11">
    <source>
        <dbReference type="Proteomes" id="UP000288711"/>
    </source>
</evidence>
<dbReference type="Proteomes" id="UP000004474">
    <property type="component" value="Unassembled WGS sequence"/>
</dbReference>
<dbReference type="CDD" id="cd18870">
    <property type="entry name" value="NUDIX_AcylCoAdiphos_Nudt19"/>
    <property type="match status" value="1"/>
</dbReference>
<dbReference type="GO" id="GO:0016818">
    <property type="term" value="F:hydrolase activity, acting on acid anhydrides, in phosphorus-containing anhydrides"/>
    <property type="evidence" value="ECO:0007669"/>
    <property type="project" value="InterPro"/>
</dbReference>
<reference evidence="8 10" key="2">
    <citation type="journal article" date="2012" name="J. Bacteriol.">
        <title>Genome Sequence of Janibacter hoylei MTCC8307, Isolated from the Stratospheric Air.</title>
        <authorList>
            <person name="Pawar S.P."/>
            <person name="Dhotre D.P."/>
            <person name="Shetty S.A."/>
            <person name="Chowdhury S.P."/>
            <person name="Chaudhari B.L."/>
            <person name="Shouche Y.S."/>
        </authorList>
    </citation>
    <scope>NUCLEOTIDE SEQUENCE [LARGE SCALE GENOMIC DNA]</scope>
    <source>
        <strain evidence="8 10">PVAS-1</strain>
    </source>
</reference>
<evidence type="ECO:0000256" key="4">
    <source>
        <dbReference type="ARBA" id="ARBA00022801"/>
    </source>
</evidence>
<dbReference type="GO" id="GO:0046872">
    <property type="term" value="F:metal ion binding"/>
    <property type="evidence" value="ECO:0007669"/>
    <property type="project" value="UniProtKB-KW"/>
</dbReference>
<keyword evidence="4 8" id="KW-0378">Hydrolase</keyword>
<dbReference type="Gene3D" id="3.90.79.10">
    <property type="entry name" value="Nucleoside Triphosphate Pyrophosphohydrolase"/>
    <property type="match status" value="2"/>
</dbReference>
<dbReference type="EMBL" id="ALWX01000051">
    <property type="protein sequence ID" value="EKA60633.1"/>
    <property type="molecule type" value="Genomic_DNA"/>
</dbReference>
<dbReference type="PANTHER" id="PTHR12318">
    <property type="entry name" value="TESTOSTERONE-REGULATED PROTEIN RP2"/>
    <property type="match status" value="1"/>
</dbReference>
<dbReference type="OrthoDB" id="7183442at2"/>
<dbReference type="PROSITE" id="PS51462">
    <property type="entry name" value="NUDIX"/>
    <property type="match status" value="1"/>
</dbReference>
<accession>K1EMW9</accession>
<dbReference type="EMBL" id="PIPF01000014">
    <property type="protein sequence ID" value="RWU81515.1"/>
    <property type="molecule type" value="Genomic_DNA"/>
</dbReference>
<keyword evidence="3" id="KW-0479">Metal-binding</keyword>
<evidence type="ECO:0000313" key="9">
    <source>
        <dbReference type="EMBL" id="RWU81515.1"/>
    </source>
</evidence>
<reference evidence="9 11" key="1">
    <citation type="journal article" date="2009" name="Int. J. Syst. Evol. Microbiol.">
        <title>Janibacter hoylei sp. nov., Bacillus isronensis sp. nov. and Bacillus aryabhattai sp. nov., isolated from cryotubes used for collecting air from the upper atmosphere.</title>
        <authorList>
            <person name="Shivaji S."/>
            <person name="Chaturvedi P."/>
            <person name="Begum Z."/>
            <person name="Pindi P.K."/>
            <person name="Manorama R."/>
            <person name="Padmanaban D.A."/>
            <person name="Shouche Y.S."/>
            <person name="Pawar S."/>
            <person name="Vaishampayan P."/>
            <person name="Dutt C.B."/>
            <person name="Datta G.N."/>
            <person name="Manchanda R.K."/>
            <person name="Rao U.R."/>
            <person name="Bhargava P.M."/>
            <person name="Narlikar J.V."/>
        </authorList>
    </citation>
    <scope>NUCLEOTIDE SEQUENCE [LARGE SCALE GENOMIC DNA]</scope>
    <source>
        <strain evidence="9 11">PVAS-1</strain>
    </source>
</reference>
<keyword evidence="6" id="KW-0464">Manganese</keyword>
<comment type="cofactor">
    <cofactor evidence="2">
        <name>Mg(2+)</name>
        <dbReference type="ChEBI" id="CHEBI:18420"/>
    </cofactor>
</comment>
<dbReference type="InterPro" id="IPR015797">
    <property type="entry name" value="NUDIX_hydrolase-like_dom_sf"/>
</dbReference>
<gene>
    <name evidence="8" type="ORF">B277_11680</name>
    <name evidence="9" type="ORF">CWN80_14370</name>
</gene>
<evidence type="ECO:0000259" key="7">
    <source>
        <dbReference type="PROSITE" id="PS51462"/>
    </source>
</evidence>
<evidence type="ECO:0000256" key="5">
    <source>
        <dbReference type="ARBA" id="ARBA00022842"/>
    </source>
</evidence>
<comment type="cofactor">
    <cofactor evidence="1">
        <name>Mn(2+)</name>
        <dbReference type="ChEBI" id="CHEBI:29035"/>
    </cofactor>
</comment>
<dbReference type="RefSeq" id="WP_007928280.1">
    <property type="nucleotide sequence ID" value="NZ_ALWX01000051.1"/>
</dbReference>
<evidence type="ECO:0000256" key="6">
    <source>
        <dbReference type="ARBA" id="ARBA00023211"/>
    </source>
</evidence>
<proteinExistence type="predicted"/>
<dbReference type="eggNOG" id="COG0494">
    <property type="taxonomic scope" value="Bacteria"/>
</dbReference>
<evidence type="ECO:0000256" key="2">
    <source>
        <dbReference type="ARBA" id="ARBA00001946"/>
    </source>
</evidence>
<evidence type="ECO:0000256" key="1">
    <source>
        <dbReference type="ARBA" id="ARBA00001936"/>
    </source>
</evidence>
<evidence type="ECO:0000313" key="10">
    <source>
        <dbReference type="Proteomes" id="UP000004474"/>
    </source>
</evidence>
<dbReference type="Proteomes" id="UP000288711">
    <property type="component" value="Unassembled WGS sequence"/>
</dbReference>
<organism evidence="8 10">
    <name type="scientific">Janibacter hoylei PVAS-1</name>
    <dbReference type="NCBI Taxonomy" id="1210046"/>
    <lineage>
        <taxon>Bacteria</taxon>
        <taxon>Bacillati</taxon>
        <taxon>Actinomycetota</taxon>
        <taxon>Actinomycetes</taxon>
        <taxon>Micrococcales</taxon>
        <taxon>Intrasporangiaceae</taxon>
        <taxon>Janibacter</taxon>
    </lineage>
</organism>
<sequence>MTAVPVRPAVSVIPLRDGPAGPEVFVQHRQPTMDFAAGAVVFPGGRCDPGDVAKGAALAVSDAILVDHVHRWRHLPVAQDRQADARTLLATGLRELAEETGLVADPELLLPWDRWVTPEGSPKRFDVSFFVLPVPREHARQPAHLTTEAVGSEWTAVHSLLDAGESGDLWLMTPTRVILRELLDLGTVAEVVRRRPVITGVRDDRPSARPRASDPV</sequence>
<dbReference type="SUPFAM" id="SSF55811">
    <property type="entry name" value="Nudix"/>
    <property type="match status" value="1"/>
</dbReference>
<dbReference type="AlphaFoldDB" id="K1EMW9"/>
<comment type="caution">
    <text evidence="8">The sequence shown here is derived from an EMBL/GenBank/DDBJ whole genome shotgun (WGS) entry which is preliminary data.</text>
</comment>
<evidence type="ECO:0000313" key="8">
    <source>
        <dbReference type="EMBL" id="EKA60633.1"/>
    </source>
</evidence>
<dbReference type="PANTHER" id="PTHR12318:SF0">
    <property type="entry name" value="ACYL-COENZYME A DIPHOSPHATASE NUDT19"/>
    <property type="match status" value="1"/>
</dbReference>
<keyword evidence="11" id="KW-1185">Reference proteome</keyword>
<name>K1EMW9_9MICO</name>
<evidence type="ECO:0000256" key="3">
    <source>
        <dbReference type="ARBA" id="ARBA00022723"/>
    </source>
</evidence>
<feature type="domain" description="Nudix hydrolase" evidence="7">
    <location>
        <begin position="5"/>
        <end position="177"/>
    </location>
</feature>
<dbReference type="InterPro" id="IPR000086">
    <property type="entry name" value="NUDIX_hydrolase_dom"/>
</dbReference>
<dbReference type="STRING" id="1210046.B277_11680"/>
<protein>
    <submittedName>
        <fullName evidence="8">NUDIX hydrolase</fullName>
    </submittedName>
</protein>
<keyword evidence="5" id="KW-0460">Magnesium</keyword>